<dbReference type="Pfam" id="PF14579">
    <property type="entry name" value="HHH_6"/>
    <property type="match status" value="1"/>
</dbReference>
<dbReference type="GO" id="GO:0003887">
    <property type="term" value="F:DNA-directed DNA polymerase activity"/>
    <property type="evidence" value="ECO:0007669"/>
    <property type="project" value="UniProtKB-KW"/>
</dbReference>
<evidence type="ECO:0000256" key="3">
    <source>
        <dbReference type="ARBA" id="ARBA00019114"/>
    </source>
</evidence>
<evidence type="ECO:0000256" key="8">
    <source>
        <dbReference type="ARBA" id="ARBA00022932"/>
    </source>
</evidence>
<dbReference type="SMART" id="SM00481">
    <property type="entry name" value="POLIIIAc"/>
    <property type="match status" value="1"/>
</dbReference>
<dbReference type="HOGENOM" id="CLU_001600_0_0_6"/>
<evidence type="ECO:0000313" key="12">
    <source>
        <dbReference type="Proteomes" id="UP000009061"/>
    </source>
</evidence>
<proteinExistence type="predicted"/>
<gene>
    <name evidence="11" type="primary">dnaE</name>
    <name evidence="11" type="synonym">polC</name>
    <name evidence="11" type="synonym">sdgC</name>
    <name evidence="11" type="ORF">WIGMOR_0387</name>
</gene>
<keyword evidence="8" id="KW-0239">DNA-directed DNA polymerase</keyword>
<dbReference type="EMBL" id="CP003315">
    <property type="protein sequence ID" value="AFA41219.1"/>
    <property type="molecule type" value="Genomic_DNA"/>
</dbReference>
<dbReference type="Gene3D" id="3.20.20.140">
    <property type="entry name" value="Metal-dependent hydrolases"/>
    <property type="match status" value="1"/>
</dbReference>
<dbReference type="Proteomes" id="UP000009061">
    <property type="component" value="Chromosome"/>
</dbReference>
<dbReference type="Pfam" id="PF17657">
    <property type="entry name" value="DNA_pol3_finger"/>
    <property type="match status" value="1"/>
</dbReference>
<dbReference type="Gene3D" id="1.10.10.1600">
    <property type="entry name" value="Bacterial DNA polymerase III alpha subunit, thumb domain"/>
    <property type="match status" value="1"/>
</dbReference>
<dbReference type="InterPro" id="IPR011708">
    <property type="entry name" value="DNA_pol3_alpha_NTPase_dom"/>
</dbReference>
<evidence type="ECO:0000256" key="4">
    <source>
        <dbReference type="ARBA" id="ARBA00022490"/>
    </source>
</evidence>
<dbReference type="InterPro" id="IPR016195">
    <property type="entry name" value="Pol/histidinol_Pase-like"/>
</dbReference>
<evidence type="ECO:0000256" key="6">
    <source>
        <dbReference type="ARBA" id="ARBA00022695"/>
    </source>
</evidence>
<dbReference type="AlphaFoldDB" id="H6Q4T6"/>
<dbReference type="GO" id="GO:0005737">
    <property type="term" value="C:cytoplasm"/>
    <property type="evidence" value="ECO:0007669"/>
    <property type="project" value="UniProtKB-SubCell"/>
</dbReference>
<dbReference type="KEGG" id="wgl:WIGMOR_0387"/>
<evidence type="ECO:0000313" key="11">
    <source>
        <dbReference type="EMBL" id="AFA41219.1"/>
    </source>
</evidence>
<dbReference type="InterPro" id="IPR040982">
    <property type="entry name" value="DNA_pol3_finger"/>
</dbReference>
<evidence type="ECO:0000256" key="7">
    <source>
        <dbReference type="ARBA" id="ARBA00022705"/>
    </source>
</evidence>
<dbReference type="GO" id="GO:0008408">
    <property type="term" value="F:3'-5' exonuclease activity"/>
    <property type="evidence" value="ECO:0007669"/>
    <property type="project" value="InterPro"/>
</dbReference>
<name>H6Q4T6_WIGGL</name>
<dbReference type="eggNOG" id="COG0587">
    <property type="taxonomic scope" value="Bacteria"/>
</dbReference>
<dbReference type="OrthoDB" id="9803237at2"/>
<dbReference type="Gene3D" id="1.10.150.870">
    <property type="match status" value="1"/>
</dbReference>
<feature type="domain" description="Polymerase/histidinol phosphatase N-terminal" evidence="10">
    <location>
        <begin position="7"/>
        <end position="74"/>
    </location>
</feature>
<dbReference type="SUPFAM" id="SSF89550">
    <property type="entry name" value="PHP domain-like"/>
    <property type="match status" value="1"/>
</dbReference>
<dbReference type="NCBIfam" id="NF004226">
    <property type="entry name" value="PRK05673.1"/>
    <property type="match status" value="1"/>
</dbReference>
<dbReference type="InterPro" id="IPR004805">
    <property type="entry name" value="DnaE2/DnaE/PolC"/>
</dbReference>
<dbReference type="InterPro" id="IPR049821">
    <property type="entry name" value="PolIIIA_DnaE1_PHP"/>
</dbReference>
<dbReference type="CDD" id="cd04485">
    <property type="entry name" value="DnaE_OBF"/>
    <property type="match status" value="1"/>
</dbReference>
<dbReference type="Pfam" id="PF07733">
    <property type="entry name" value="DNA_pol3_alpha"/>
    <property type="match status" value="1"/>
</dbReference>
<dbReference type="InterPro" id="IPR003141">
    <property type="entry name" value="Pol/His_phosphatase_N"/>
</dbReference>
<evidence type="ECO:0000259" key="10">
    <source>
        <dbReference type="SMART" id="SM00481"/>
    </source>
</evidence>
<keyword evidence="12" id="KW-1185">Reference proteome</keyword>
<keyword evidence="5" id="KW-0808">Transferase</keyword>
<keyword evidence="6" id="KW-0548">Nucleotidyltransferase</keyword>
<dbReference type="EC" id="2.7.7.7" evidence="2"/>
<dbReference type="InterPro" id="IPR041931">
    <property type="entry name" value="DNA_pol3_alpha_thumb_dom"/>
</dbReference>
<comment type="subcellular location">
    <subcellularLocation>
        <location evidence="1">Cytoplasm</location>
    </subcellularLocation>
</comment>
<keyword evidence="7" id="KW-0235">DNA replication</keyword>
<comment type="catalytic activity">
    <reaction evidence="9">
        <text>DNA(n) + a 2'-deoxyribonucleoside 5'-triphosphate = DNA(n+1) + diphosphate</text>
        <dbReference type="Rhea" id="RHEA:22508"/>
        <dbReference type="Rhea" id="RHEA-COMP:17339"/>
        <dbReference type="Rhea" id="RHEA-COMP:17340"/>
        <dbReference type="ChEBI" id="CHEBI:33019"/>
        <dbReference type="ChEBI" id="CHEBI:61560"/>
        <dbReference type="ChEBI" id="CHEBI:173112"/>
        <dbReference type="EC" id="2.7.7.7"/>
    </reaction>
</comment>
<organism evidence="11 12">
    <name type="scientific">Wigglesworthia glossinidia endosymbiont of Glossina morsitans morsitans</name>
    <name type="common">Yale colony</name>
    <dbReference type="NCBI Taxonomy" id="1142511"/>
    <lineage>
        <taxon>Bacteria</taxon>
        <taxon>Pseudomonadati</taxon>
        <taxon>Pseudomonadota</taxon>
        <taxon>Gammaproteobacteria</taxon>
        <taxon>Enterobacterales</taxon>
        <taxon>Erwiniaceae</taxon>
        <taxon>Wigglesworthia</taxon>
    </lineage>
</organism>
<dbReference type="InterPro" id="IPR029460">
    <property type="entry name" value="DNAPol_HHH"/>
</dbReference>
<dbReference type="InterPro" id="IPR004013">
    <property type="entry name" value="PHP_dom"/>
</dbReference>
<protein>
    <recommendedName>
        <fullName evidence="3">DNA polymerase III subunit alpha</fullName>
        <ecNumber evidence="2">2.7.7.7</ecNumber>
    </recommendedName>
</protein>
<keyword evidence="4" id="KW-0963">Cytoplasm</keyword>
<evidence type="ECO:0000256" key="2">
    <source>
        <dbReference type="ARBA" id="ARBA00012417"/>
    </source>
</evidence>
<dbReference type="RefSeq" id="WP_014354158.1">
    <property type="nucleotide sequence ID" value="NC_016893.1"/>
</dbReference>
<evidence type="ECO:0000256" key="5">
    <source>
        <dbReference type="ARBA" id="ARBA00022679"/>
    </source>
</evidence>
<dbReference type="PANTHER" id="PTHR32294">
    <property type="entry name" value="DNA POLYMERASE III SUBUNIT ALPHA"/>
    <property type="match status" value="1"/>
</dbReference>
<accession>H6Q4T6</accession>
<dbReference type="CDD" id="cd07433">
    <property type="entry name" value="PHP_PolIIIA_DnaE1"/>
    <property type="match status" value="1"/>
</dbReference>
<reference evidence="11 12" key="1">
    <citation type="journal article" date="2012" name="MBio">
        <title>Insight into the transmission biology and species-specific functional capabilities of tsetse (Diptera: glossinidae) obligate symbiont wigglesworthia.</title>
        <authorList>
            <person name="Rio R.V."/>
            <person name="Symula R.E."/>
            <person name="Wang J."/>
            <person name="Lohs C."/>
            <person name="Wu Y.N."/>
            <person name="Snyder A.K."/>
            <person name="Bjornson R.D."/>
            <person name="Oshima K."/>
            <person name="Biehl B.S."/>
            <person name="Perna N.T."/>
            <person name="Hattori M."/>
            <person name="Aksoy S."/>
        </authorList>
    </citation>
    <scope>NUCLEOTIDE SEQUENCE [LARGE SCALE GENOMIC DNA]</scope>
    <source>
        <strain evidence="11">WGM</strain>
    </source>
</reference>
<evidence type="ECO:0000256" key="1">
    <source>
        <dbReference type="ARBA" id="ARBA00004496"/>
    </source>
</evidence>
<dbReference type="Pfam" id="PF02811">
    <property type="entry name" value="PHP"/>
    <property type="match status" value="1"/>
</dbReference>
<dbReference type="STRING" id="1142511.WIGMOR_0387"/>
<dbReference type="NCBIfam" id="TIGR00594">
    <property type="entry name" value="polc"/>
    <property type="match status" value="1"/>
</dbReference>
<dbReference type="GO" id="GO:0006260">
    <property type="term" value="P:DNA replication"/>
    <property type="evidence" value="ECO:0007669"/>
    <property type="project" value="UniProtKB-KW"/>
</dbReference>
<sequence>MSEPCFVHLKIHSDYSIIDGLSKIEDILSQAKKLNMPAIAITDFTNIYGFIKFYTTAHKLGIKAIVGADFLLKHVVYLKEEISEITILAANNIGYHNLIMLISKAYRYGYTDVGPTINRNWLVQYSSGLIILSGSMFGELGKYLEKNEQDNIINCINFYKKYFYNRFYLELIRVGYRNEENYIQSALKISLKYHIPVVATNKVCFIHPKNFQSHMVKMAIYKNTTLKNLKITQYTTNQYMRSSEDMCILFSDIPEALKNSVEISKRCNVTVNLKKNHLPKIFTKNFSSEEYLKKCVKLGLEERLKIKFPSELKKNIHRKKYDIRIKHELNIINKMQFSSYFLIVMKFIKWAKENRIPVGPGRGSGAGSLVAYALNITDIDPLKFGLIFERFLNPERISMPDLDIDFCMEKRDLVIDYVIQVYGEKSVAQIITFGTMTARSVIRDVGRVLGYPYAFVDRISKLIPLDFGITLQKSLITVKQLQQLYNSDEEVKTIINMAKNLEGSIKNVGKHAGGIVIAPNKITNFTPIYYDFKNHTQLTQFDKDDIEKVGLVKFDFLGLRTLTVIDWTVKIINRKKSAKNLDLINIVDIDLNDTKSFNTLKKAQTTAIFQLESKGIRELIKRLQPDCFEDIIALVALFRPGPLKSGMVENFINRKHGREKIAYPDPIWQHKLLEPILQSTYGIILYQEQVMNIAQILAGYSLGEADILRRAMGKKKQQEMSEQRARFKSGALKKGINEIFSMKIFDLLEKFSGYGFNKSHSTAYALLSYQTLWLKTHYPSEFMAAAMSADIDNTEKIIILSEECKNLGIKILSPNINIGNYYFRSENNTIIYGLGAIKGVGVSSVQDIIKQLKKDGNFKNIFDLCARTDSKKLSQRVIEKLIYSGALDTLQKNRFNSIQELPNAIKYARQKTTNVLYKQTDMFHKILNSFQMKKNITRNEPKNFLFDHFHFLEEEKNALGFYLSAHPIQKYLKELLHYSNGKFLKDIKSSLKGQNRTVFGIISSIKMIRDKSGNYFQSLILDDSSKKLEIILNSELSNKYKNIIKKNKIILLNGKILFQKNYLRIFCKKLMSIDEARKKYVKKINLFLSYHKDLNNLSENIRTLLNKEKTGNILIEFFTKNKNNIIKLYDTEKFYIEPTEKTIKNIYLIQHIRKVHFEFY</sequence>
<dbReference type="PANTHER" id="PTHR32294:SF0">
    <property type="entry name" value="DNA POLYMERASE III SUBUNIT ALPHA"/>
    <property type="match status" value="1"/>
</dbReference>
<evidence type="ECO:0000256" key="9">
    <source>
        <dbReference type="ARBA" id="ARBA00049244"/>
    </source>
</evidence>